<dbReference type="RefSeq" id="XP_018009629.1">
    <property type="nucleotide sequence ID" value="XM_018154140.2"/>
</dbReference>
<dbReference type="PANTHER" id="PTHR46708:SF2">
    <property type="entry name" value="FIBRONECTIN TYPE-III DOMAIN-CONTAINING PROTEIN"/>
    <property type="match status" value="1"/>
</dbReference>
<dbReference type="PANTHER" id="PTHR46708">
    <property type="entry name" value="TENASCIN"/>
    <property type="match status" value="1"/>
</dbReference>
<dbReference type="SMART" id="SM00060">
    <property type="entry name" value="FN3"/>
    <property type="match status" value="1"/>
</dbReference>
<dbReference type="InterPro" id="IPR050991">
    <property type="entry name" value="ECM_Regulatory_Proteins"/>
</dbReference>
<dbReference type="AlphaFoldDB" id="A0A8B7N8L5"/>
<dbReference type="InterPro" id="IPR036116">
    <property type="entry name" value="FN3_sf"/>
</dbReference>
<dbReference type="PROSITE" id="PS50853">
    <property type="entry name" value="FN3"/>
    <property type="match status" value="1"/>
</dbReference>
<dbReference type="KEGG" id="hazt:108667149"/>
<dbReference type="Pfam" id="PF00041">
    <property type="entry name" value="fn3"/>
    <property type="match status" value="1"/>
</dbReference>
<name>A0A8B7N8L5_HYAAZ</name>
<evidence type="ECO:0000259" key="2">
    <source>
        <dbReference type="PROSITE" id="PS50853"/>
    </source>
</evidence>
<proteinExistence type="predicted"/>
<dbReference type="SUPFAM" id="SSF49265">
    <property type="entry name" value="Fibronectin type III"/>
    <property type="match status" value="1"/>
</dbReference>
<dbReference type="GeneID" id="108667149"/>
<evidence type="ECO:0000313" key="4">
    <source>
        <dbReference type="RefSeq" id="XP_018009629.1"/>
    </source>
</evidence>
<feature type="domain" description="Fibronectin type-III" evidence="2">
    <location>
        <begin position="63"/>
        <end position="160"/>
    </location>
</feature>
<dbReference type="InterPro" id="IPR013783">
    <property type="entry name" value="Ig-like_fold"/>
</dbReference>
<dbReference type="Proteomes" id="UP000694843">
    <property type="component" value="Unplaced"/>
</dbReference>
<accession>A0A8B7N8L5</accession>
<organism evidence="3 4">
    <name type="scientific">Hyalella azteca</name>
    <name type="common">Amphipod</name>
    <dbReference type="NCBI Taxonomy" id="294128"/>
    <lineage>
        <taxon>Eukaryota</taxon>
        <taxon>Metazoa</taxon>
        <taxon>Ecdysozoa</taxon>
        <taxon>Arthropoda</taxon>
        <taxon>Crustacea</taxon>
        <taxon>Multicrustacea</taxon>
        <taxon>Malacostraca</taxon>
        <taxon>Eumalacostraca</taxon>
        <taxon>Peracarida</taxon>
        <taxon>Amphipoda</taxon>
        <taxon>Senticaudata</taxon>
        <taxon>Talitrida</taxon>
        <taxon>Talitroidea</taxon>
        <taxon>Hyalellidae</taxon>
        <taxon>Hyalella</taxon>
    </lineage>
</organism>
<dbReference type="InterPro" id="IPR003961">
    <property type="entry name" value="FN3_dom"/>
</dbReference>
<evidence type="ECO:0000313" key="3">
    <source>
        <dbReference type="Proteomes" id="UP000694843"/>
    </source>
</evidence>
<dbReference type="CDD" id="cd00063">
    <property type="entry name" value="FN3"/>
    <property type="match status" value="1"/>
</dbReference>
<dbReference type="Gene3D" id="2.60.40.10">
    <property type="entry name" value="Immunoglobulins"/>
    <property type="match status" value="1"/>
</dbReference>
<reference evidence="4" key="1">
    <citation type="submission" date="2025-08" db="UniProtKB">
        <authorList>
            <consortium name="RefSeq"/>
        </authorList>
    </citation>
    <scope>IDENTIFICATION</scope>
    <source>
        <tissue evidence="4">Whole organism</tissue>
    </source>
</reference>
<sequence>MKSREDCAPKKTDVVQHFHKLSTAKRELTQLQAYTEYEVCVYAYNDGGENMKCEVFQTLPEEAPGPVEELASSATSTSISLRWRKPCPPMAAIRGYRVKVATVTHYVQASECSDSASHFCHTIKELQPERTYNIEVQSCTADANHACSAAKTTSVTTGPAGNGS</sequence>
<keyword evidence="3" id="KW-1185">Reference proteome</keyword>
<evidence type="ECO:0000256" key="1">
    <source>
        <dbReference type="ARBA" id="ARBA00022737"/>
    </source>
</evidence>
<protein>
    <submittedName>
        <fullName evidence="4">Neural cell adhesion molecule L1.1</fullName>
    </submittedName>
</protein>
<gene>
    <name evidence="4" type="primary">LOC108667149</name>
</gene>
<keyword evidence="1" id="KW-0677">Repeat</keyword>